<dbReference type="GO" id="GO:0004314">
    <property type="term" value="F:[acyl-carrier-protein] S-malonyltransferase activity"/>
    <property type="evidence" value="ECO:0007669"/>
    <property type="project" value="UniProtKB-EC"/>
</dbReference>
<evidence type="ECO:0000256" key="5">
    <source>
        <dbReference type="ARBA" id="ARBA00022450"/>
    </source>
</evidence>
<evidence type="ECO:0000256" key="1">
    <source>
        <dbReference type="ARBA" id="ARBA00001957"/>
    </source>
</evidence>
<evidence type="ECO:0000256" key="4">
    <source>
        <dbReference type="ARBA" id="ARBA00004789"/>
    </source>
</evidence>
<keyword evidence="13" id="KW-0511">Multifunctional enzyme</keyword>
<proteinExistence type="predicted"/>
<dbReference type="PANTHER" id="PTHR43775:SF37">
    <property type="entry name" value="SI:DKEY-61P9.11"/>
    <property type="match status" value="1"/>
</dbReference>
<dbReference type="InterPro" id="IPR006162">
    <property type="entry name" value="Ppantetheine_attach_site"/>
</dbReference>
<dbReference type="InterPro" id="IPR009081">
    <property type="entry name" value="PP-bd_ACP"/>
</dbReference>
<dbReference type="GO" id="GO:0005886">
    <property type="term" value="C:plasma membrane"/>
    <property type="evidence" value="ECO:0007669"/>
    <property type="project" value="TreeGrafter"/>
</dbReference>
<keyword evidence="10" id="KW-0547">Nucleotide-binding</keyword>
<evidence type="ECO:0000256" key="13">
    <source>
        <dbReference type="ARBA" id="ARBA00023268"/>
    </source>
</evidence>
<dbReference type="CDD" id="cd00833">
    <property type="entry name" value="PKS"/>
    <property type="match status" value="1"/>
</dbReference>
<dbReference type="EC" id="2.3.1.39" evidence="16"/>
<evidence type="ECO:0000259" key="15">
    <source>
        <dbReference type="PROSITE" id="PS52004"/>
    </source>
</evidence>
<dbReference type="GO" id="GO:0071770">
    <property type="term" value="P:DIM/DIP cell wall layer assembly"/>
    <property type="evidence" value="ECO:0007669"/>
    <property type="project" value="TreeGrafter"/>
</dbReference>
<dbReference type="InterPro" id="IPR054514">
    <property type="entry name" value="RhiE-like_linker"/>
</dbReference>
<keyword evidence="17" id="KW-1185">Reference proteome</keyword>
<gene>
    <name evidence="16" type="ORF">SpAn4DRAFT_5134</name>
</gene>
<dbReference type="SUPFAM" id="SSF47336">
    <property type="entry name" value="ACP-like"/>
    <property type="match status" value="2"/>
</dbReference>
<evidence type="ECO:0000259" key="14">
    <source>
        <dbReference type="PROSITE" id="PS50075"/>
    </source>
</evidence>
<name>A0A0U1L2U8_9FIRM</name>
<feature type="domain" description="Carrier" evidence="14">
    <location>
        <begin position="924"/>
        <end position="998"/>
    </location>
</feature>
<dbReference type="SMART" id="SM00825">
    <property type="entry name" value="PKS_KS"/>
    <property type="match status" value="1"/>
</dbReference>
<evidence type="ECO:0000256" key="2">
    <source>
        <dbReference type="ARBA" id="ARBA00003299"/>
    </source>
</evidence>
<dbReference type="InterPro" id="IPR014031">
    <property type="entry name" value="Ketoacyl_synth_C"/>
</dbReference>
<reference evidence="17" key="1">
    <citation type="submission" date="2015-03" db="EMBL/GenBank/DDBJ databases">
        <authorList>
            <person name="Nijsse Bart"/>
        </authorList>
    </citation>
    <scope>NUCLEOTIDE SEQUENCE [LARGE SCALE GENOMIC DNA]</scope>
</reference>
<dbReference type="SMART" id="SM00823">
    <property type="entry name" value="PKS_PP"/>
    <property type="match status" value="2"/>
</dbReference>
<dbReference type="InterPro" id="IPR013120">
    <property type="entry name" value="FAR_NAD-bd"/>
</dbReference>
<keyword evidence="11" id="KW-0521">NADP</keyword>
<dbReference type="Pfam" id="PF00550">
    <property type="entry name" value="PP-binding"/>
    <property type="match status" value="2"/>
</dbReference>
<accession>A0A0U1L2U8</accession>
<dbReference type="GO" id="GO:0006633">
    <property type="term" value="P:fatty acid biosynthetic process"/>
    <property type="evidence" value="ECO:0007669"/>
    <property type="project" value="TreeGrafter"/>
</dbReference>
<dbReference type="GO" id="GO:0005525">
    <property type="term" value="F:GTP binding"/>
    <property type="evidence" value="ECO:0007669"/>
    <property type="project" value="UniProtKB-KW"/>
</dbReference>
<evidence type="ECO:0000256" key="11">
    <source>
        <dbReference type="ARBA" id="ARBA00022857"/>
    </source>
</evidence>
<keyword evidence="16" id="KW-0012">Acyltransferase</keyword>
<feature type="domain" description="Carrier" evidence="14">
    <location>
        <begin position="110"/>
        <end position="191"/>
    </location>
</feature>
<dbReference type="InterPro" id="IPR036736">
    <property type="entry name" value="ACP-like_sf"/>
</dbReference>
<dbReference type="InterPro" id="IPR050091">
    <property type="entry name" value="PKS_NRPS_Biosynth_Enz"/>
</dbReference>
<dbReference type="Pfam" id="PF02801">
    <property type="entry name" value="Ketoacyl-synt_C"/>
    <property type="match status" value="1"/>
</dbReference>
<evidence type="ECO:0000256" key="12">
    <source>
        <dbReference type="ARBA" id="ARBA00023134"/>
    </source>
</evidence>
<dbReference type="FunFam" id="3.40.47.10:FF:000019">
    <property type="entry name" value="Polyketide synthase type I"/>
    <property type="match status" value="1"/>
</dbReference>
<dbReference type="InterPro" id="IPR000897">
    <property type="entry name" value="SRP54_GTPase_dom"/>
</dbReference>
<dbReference type="GO" id="GO:0031177">
    <property type="term" value="F:phosphopantetheine binding"/>
    <property type="evidence" value="ECO:0007669"/>
    <property type="project" value="InterPro"/>
</dbReference>
<evidence type="ECO:0000313" key="16">
    <source>
        <dbReference type="EMBL" id="CQR73473.1"/>
    </source>
</evidence>
<evidence type="ECO:0000256" key="6">
    <source>
        <dbReference type="ARBA" id="ARBA00022490"/>
    </source>
</evidence>
<dbReference type="Gene3D" id="1.10.1200.10">
    <property type="entry name" value="ACP-like"/>
    <property type="match status" value="2"/>
</dbReference>
<evidence type="ECO:0000256" key="10">
    <source>
        <dbReference type="ARBA" id="ARBA00022741"/>
    </source>
</evidence>
<organism evidence="16 17">
    <name type="scientific">Sporomusa ovata</name>
    <dbReference type="NCBI Taxonomy" id="2378"/>
    <lineage>
        <taxon>Bacteria</taxon>
        <taxon>Bacillati</taxon>
        <taxon>Bacillota</taxon>
        <taxon>Negativicutes</taxon>
        <taxon>Selenomonadales</taxon>
        <taxon>Sporomusaceae</taxon>
        <taxon>Sporomusa</taxon>
    </lineage>
</organism>
<dbReference type="EMBL" id="CTRP01000013">
    <property type="protein sequence ID" value="CQR73473.1"/>
    <property type="molecule type" value="Genomic_DNA"/>
</dbReference>
<keyword evidence="9" id="KW-0677">Repeat</keyword>
<dbReference type="PROSITE" id="PS50075">
    <property type="entry name" value="CARRIER"/>
    <property type="match status" value="2"/>
</dbReference>
<keyword evidence="7" id="KW-0597">Phosphoprotein</keyword>
<evidence type="ECO:0000313" key="17">
    <source>
        <dbReference type="Proteomes" id="UP000049855"/>
    </source>
</evidence>
<dbReference type="InterPro" id="IPR036291">
    <property type="entry name" value="NAD(P)-bd_dom_sf"/>
</dbReference>
<evidence type="ECO:0000256" key="3">
    <source>
        <dbReference type="ARBA" id="ARBA00004496"/>
    </source>
</evidence>
<feature type="domain" description="Ketosynthase family 3 (KS3)" evidence="15">
    <location>
        <begin position="249"/>
        <end position="680"/>
    </location>
</feature>
<dbReference type="FunFam" id="1.10.1200.10:FF:000019">
    <property type="entry name" value="Phenolpthiocerol synthesis type-I polyketide synthase PPSA"/>
    <property type="match status" value="1"/>
</dbReference>
<keyword evidence="12" id="KW-0342">GTP-binding</keyword>
<comment type="cofactor">
    <cofactor evidence="1">
        <name>pantetheine 4'-phosphate</name>
        <dbReference type="ChEBI" id="CHEBI:47942"/>
    </cofactor>
</comment>
<comment type="subcellular location">
    <subcellularLocation>
        <location evidence="3">Cytoplasm</location>
    </subcellularLocation>
</comment>
<dbReference type="Gene3D" id="3.40.50.720">
    <property type="entry name" value="NAD(P)-binding Rossmann-like Domain"/>
    <property type="match status" value="2"/>
</dbReference>
<dbReference type="PANTHER" id="PTHR43775">
    <property type="entry name" value="FATTY ACID SYNTHASE"/>
    <property type="match status" value="1"/>
</dbReference>
<sequence>MDAYAKYRTALVASGQRQGQTLSVNWPLWKDGGMKVDAKIENSMRQNMGLVAMKTTTGIRALYQGIALGFEQMVIMEGDRKRLHEVFLGQLINTETTQTPGVEQNKVVTADEQDLLGEKVVDFLKQLFSSIIKLPPHRIEEDAPLEKYGIDSVMIMQLTNQLEKRFGSLPKTLFFEYQNIQELSEYFLQSYREQLLHLFAIEDNVAAAIDDPGCFAARTKPVKPSFGSRKRSRFISLRTQAQEKKEIGPLDIAIIGVSGRYPQADNMQEFWRNMRDGRDCITEIPPSRWDYHQYYTRNKDIAGTMYSKWGGFLADIDKFDPLLFNIAPLDAHQIDPQERLFMETVWETMEDAGYSKNRLRKHAKVGVFAGVMWSEYQLLGDGHRENGVLPIQSFASIANRISYFYNFNGPSIALDTMCSSSLTAIYLACNSICHGDCEMAVAGGVSLSLHPNKYLQLCRNRFLSSDGRCRSFGEGGDGYVPGEGVGAVLLKPLQKAIADQDQIYAVIKDISINHGGKTNGYTVPNLNAQADLIAESLHKAQVDPRTITYIEAHGTGTSLGDPIEINGLTKAYHKFTQDKQYCAVGSVKSNIGHLEAAAGMAGLTKVLLQLKHKQIVPSLHSEKLNSNIEFDNSPFYVQQKLTEWTPITENKNGIFQTLPRRAAISSFGAGGANAHMILEEYQSITKSQECERVSPQIMLLSARTKACLYEYAKRLRDFCSNSRAAHTDNAVIADIAYTLQIGREPMEERMAIIGKTWKEFIDGLTKFVNRQEMAADLNTIFYGCTAGLLPVLSKEQSREKVNVLIQQRDMEKLAALWVEGVSVPWEKLDHGNIISLPAYPFEQKSYWISAKDNHSASGGEPVTTGNQVNNQAGNLARNEMEEIKETGSNSNAAMSSFDDENSLQQVVIDQYRRGEEEQSAAGFNEIQDLLKQVVAQELGLEPEELNPEVNFEVYGLDSFARIKIINDLQKEFGDIVDIEVIFDQNTVNKLAGYINGKVNQHQPAAAETMISNNRDAAGQNSKIKPLTLTAKQPSRLPADSPELKTKNILLTGVTGVLGGRLVWEYLNHSDSMLYCLLRAENLVQAKQRIQAMLEVHDPDHELLSEFDRRVIPVLGDITHPSLEMSPELYQELAATIDMVVHCAGKTSLHGLYNEVKGVNVAGVQNMVNFALKTPQKYFIHISTIYGIMGDHQFKEGEVFTENDFDFGQQFNKLGYSQSKFEAEKIIRSTKDLKWIIMRSGYIMGDSKKGYYPFNLTNTPGIFYDFFKTAIELGMAIDNPWHFDITPIDYVSRSIVWLSMSVKNIYQTYHLSNPDYKTYKDIMAMIDKVGYPIRFVSAGEYMNNLHSENNGYRSISTELIMFNPSMVQKSHVDTTYTRKVLAQGGIICPEINEKLIAVYLDYCSKVGYLKNSSSNHSFWNWQFQKLNIAGGM</sequence>
<keyword evidence="8 16" id="KW-0808">Transferase</keyword>
<evidence type="ECO:0000256" key="7">
    <source>
        <dbReference type="ARBA" id="ARBA00022553"/>
    </source>
</evidence>
<dbReference type="Pfam" id="PF00109">
    <property type="entry name" value="ketoacyl-synt"/>
    <property type="match status" value="1"/>
</dbReference>
<dbReference type="Gene3D" id="3.40.47.10">
    <property type="match status" value="1"/>
</dbReference>
<dbReference type="GO" id="GO:0005737">
    <property type="term" value="C:cytoplasm"/>
    <property type="evidence" value="ECO:0007669"/>
    <property type="project" value="UniProtKB-SubCell"/>
</dbReference>
<dbReference type="PROSITE" id="PS00300">
    <property type="entry name" value="SRP54"/>
    <property type="match status" value="1"/>
</dbReference>
<dbReference type="InterPro" id="IPR016039">
    <property type="entry name" value="Thiolase-like"/>
</dbReference>
<comment type="pathway">
    <text evidence="4">Antibiotic biosynthesis; bacillaene biosynthesis.</text>
</comment>
<dbReference type="InterPro" id="IPR020806">
    <property type="entry name" value="PKS_PP-bd"/>
</dbReference>
<comment type="function">
    <text evidence="2">Involved in some intermediate steps for the synthesis of the antibiotic polyketide bacillaene which is involved in secondary metabolism.</text>
</comment>
<keyword evidence="6" id="KW-0963">Cytoplasm</keyword>
<evidence type="ECO:0000256" key="9">
    <source>
        <dbReference type="ARBA" id="ARBA00022737"/>
    </source>
</evidence>
<dbReference type="Proteomes" id="UP000049855">
    <property type="component" value="Unassembled WGS sequence"/>
</dbReference>
<dbReference type="SUPFAM" id="SSF51735">
    <property type="entry name" value="NAD(P)-binding Rossmann-fold domains"/>
    <property type="match status" value="1"/>
</dbReference>
<dbReference type="PROSITE" id="PS00012">
    <property type="entry name" value="PHOSPHOPANTETHEINE"/>
    <property type="match status" value="1"/>
</dbReference>
<dbReference type="Pfam" id="PF07993">
    <property type="entry name" value="NAD_binding_4"/>
    <property type="match status" value="1"/>
</dbReference>
<dbReference type="SUPFAM" id="SSF53901">
    <property type="entry name" value="Thiolase-like"/>
    <property type="match status" value="1"/>
</dbReference>
<dbReference type="InterPro" id="IPR014030">
    <property type="entry name" value="Ketoacyl_synth_N"/>
</dbReference>
<dbReference type="GO" id="GO:0004312">
    <property type="term" value="F:fatty acid synthase activity"/>
    <property type="evidence" value="ECO:0007669"/>
    <property type="project" value="TreeGrafter"/>
</dbReference>
<dbReference type="Pfam" id="PF22336">
    <property type="entry name" value="RhiE-like_linker"/>
    <property type="match status" value="1"/>
</dbReference>
<evidence type="ECO:0000256" key="8">
    <source>
        <dbReference type="ARBA" id="ARBA00022679"/>
    </source>
</evidence>
<protein>
    <submittedName>
        <fullName evidence="16">Malonyl CoA-acyl carrier protein transacylase</fullName>
        <ecNumber evidence="16">2.3.1.39</ecNumber>
    </submittedName>
</protein>
<dbReference type="PROSITE" id="PS52004">
    <property type="entry name" value="KS3_2"/>
    <property type="match status" value="1"/>
</dbReference>
<dbReference type="GO" id="GO:0006614">
    <property type="term" value="P:SRP-dependent cotranslational protein targeting to membrane"/>
    <property type="evidence" value="ECO:0007669"/>
    <property type="project" value="InterPro"/>
</dbReference>
<dbReference type="Gene3D" id="1.10.1240.100">
    <property type="match status" value="1"/>
</dbReference>
<keyword evidence="5" id="KW-0596">Phosphopantetheine</keyword>
<dbReference type="InterPro" id="IPR020841">
    <property type="entry name" value="PKS_Beta-ketoAc_synthase_dom"/>
</dbReference>